<evidence type="ECO:0000313" key="2">
    <source>
        <dbReference type="EMBL" id="ACO33085.1"/>
    </source>
</evidence>
<feature type="compositionally biased region" description="Polar residues" evidence="1">
    <location>
        <begin position="1"/>
        <end position="10"/>
    </location>
</feature>
<reference evidence="2 3" key="1">
    <citation type="journal article" date="2009" name="Appl. Environ. Microbiol.">
        <title>Three genomes from the phylum Acidobacteria provide insight into the lifestyles of these microorganisms in soils.</title>
        <authorList>
            <person name="Ward N.L."/>
            <person name="Challacombe J.F."/>
            <person name="Janssen P.H."/>
            <person name="Henrissat B."/>
            <person name="Coutinho P.M."/>
            <person name="Wu M."/>
            <person name="Xie G."/>
            <person name="Haft D.H."/>
            <person name="Sait M."/>
            <person name="Badger J."/>
            <person name="Barabote R.D."/>
            <person name="Bradley B."/>
            <person name="Brettin T.S."/>
            <person name="Brinkac L.M."/>
            <person name="Bruce D."/>
            <person name="Creasy T."/>
            <person name="Daugherty S.C."/>
            <person name="Davidsen T.M."/>
            <person name="DeBoy R.T."/>
            <person name="Detter J.C."/>
            <person name="Dodson R.J."/>
            <person name="Durkin A.S."/>
            <person name="Ganapathy A."/>
            <person name="Gwinn-Giglio M."/>
            <person name="Han C.S."/>
            <person name="Khouri H."/>
            <person name="Kiss H."/>
            <person name="Kothari S.P."/>
            <person name="Madupu R."/>
            <person name="Nelson K.E."/>
            <person name="Nelson W.C."/>
            <person name="Paulsen I."/>
            <person name="Penn K."/>
            <person name="Ren Q."/>
            <person name="Rosovitz M.J."/>
            <person name="Selengut J.D."/>
            <person name="Shrivastava S."/>
            <person name="Sullivan S.A."/>
            <person name="Tapia R."/>
            <person name="Thompson L.S."/>
            <person name="Watkins K.L."/>
            <person name="Yang Q."/>
            <person name="Yu C."/>
            <person name="Zafar N."/>
            <person name="Zhou L."/>
            <person name="Kuske C.R."/>
        </authorList>
    </citation>
    <scope>NUCLEOTIDE SEQUENCE [LARGE SCALE GENOMIC DNA]</scope>
    <source>
        <strain evidence="3">ATCC 51196 / DSM 11244 / BCRC 80197 / JCM 7670 / NBRC 15755 / NCIMB 13165 / 161</strain>
    </source>
</reference>
<feature type="region of interest" description="Disordered" evidence="1">
    <location>
        <begin position="1"/>
        <end position="23"/>
    </location>
</feature>
<dbReference type="AlphaFoldDB" id="C1F778"/>
<evidence type="ECO:0000256" key="1">
    <source>
        <dbReference type="SAM" id="MobiDB-lite"/>
    </source>
</evidence>
<feature type="region of interest" description="Disordered" evidence="1">
    <location>
        <begin position="48"/>
        <end position="71"/>
    </location>
</feature>
<gene>
    <name evidence="2" type="ordered locus">ACP_1633</name>
</gene>
<proteinExistence type="predicted"/>
<evidence type="ECO:0000313" key="3">
    <source>
        <dbReference type="Proteomes" id="UP000002207"/>
    </source>
</evidence>
<keyword evidence="3" id="KW-1185">Reference proteome</keyword>
<name>C1F778_ACIC5</name>
<organism evidence="2 3">
    <name type="scientific">Acidobacterium capsulatum (strain ATCC 51196 / DSM 11244 / BCRC 80197 / JCM 7670 / NBRC 15755 / NCIMB 13165 / 161)</name>
    <dbReference type="NCBI Taxonomy" id="240015"/>
    <lineage>
        <taxon>Bacteria</taxon>
        <taxon>Pseudomonadati</taxon>
        <taxon>Acidobacteriota</taxon>
        <taxon>Terriglobia</taxon>
        <taxon>Terriglobales</taxon>
        <taxon>Acidobacteriaceae</taxon>
        <taxon>Acidobacterium</taxon>
    </lineage>
</organism>
<dbReference type="EMBL" id="CP001472">
    <property type="protein sequence ID" value="ACO33085.1"/>
    <property type="molecule type" value="Genomic_DNA"/>
</dbReference>
<dbReference type="InParanoid" id="C1F778"/>
<accession>C1F778</accession>
<dbReference type="HOGENOM" id="CLU_2128018_0_0_0"/>
<dbReference type="KEGG" id="aca:ACP_1633"/>
<sequence>MRASARTSGPQKGKSASAPEGSLPISTGLIHCLRQVLQQRLNPVPGHRLHIAQHPPVGQGGDHAQHQKCRRGQPQVAEVICAIENRRPKARHHRLHQQAHQGIRARALRPAQL</sequence>
<protein>
    <submittedName>
        <fullName evidence="2">Uncharacterized protein</fullName>
    </submittedName>
</protein>
<feature type="region of interest" description="Disordered" evidence="1">
    <location>
        <begin position="87"/>
        <end position="113"/>
    </location>
</feature>
<dbReference type="Proteomes" id="UP000002207">
    <property type="component" value="Chromosome"/>
</dbReference>
<feature type="compositionally biased region" description="Basic residues" evidence="1">
    <location>
        <begin position="88"/>
        <end position="97"/>
    </location>
</feature>